<evidence type="ECO:0000313" key="1">
    <source>
        <dbReference type="EMBL" id="TDL18351.1"/>
    </source>
</evidence>
<dbReference type="VEuPathDB" id="FungiDB:BD410DRAFT_842959"/>
<dbReference type="AlphaFoldDB" id="A0A4Y7PTG8"/>
<protein>
    <submittedName>
        <fullName evidence="1">Uncharacterized protein</fullName>
    </submittedName>
</protein>
<sequence>MPQLEEAPRRTWLQWTPAMRARTMSLDRNVSGMSMTARMGCTSVLRRISCDGLASVRLGETVGLVIIENYAPGLISAQQLVRWRRKRRRGREREVVEERRVTKGTFTTSTNPSVDTTASAASLVEPSIRSLPTRPRPAPLPAQVREVFATAVGVFKFLGYVCETDKQESGIDSPDAERWFFGGGVPLGVGLGVRASTGGILDARKCRGGVEQSKSGRVLTSWRKRRTFVEKKGKL</sequence>
<reference evidence="1 2" key="1">
    <citation type="submission" date="2018-06" db="EMBL/GenBank/DDBJ databases">
        <title>A transcriptomic atlas of mushroom development highlights an independent origin of complex multicellularity.</title>
        <authorList>
            <consortium name="DOE Joint Genome Institute"/>
            <person name="Krizsan K."/>
            <person name="Almasi E."/>
            <person name="Merenyi Z."/>
            <person name="Sahu N."/>
            <person name="Viragh M."/>
            <person name="Koszo T."/>
            <person name="Mondo S."/>
            <person name="Kiss B."/>
            <person name="Balint B."/>
            <person name="Kues U."/>
            <person name="Barry K."/>
            <person name="Hegedus J.C."/>
            <person name="Henrissat B."/>
            <person name="Johnson J."/>
            <person name="Lipzen A."/>
            <person name="Ohm R."/>
            <person name="Nagy I."/>
            <person name="Pangilinan J."/>
            <person name="Yan J."/>
            <person name="Xiong Y."/>
            <person name="Grigoriev I.V."/>
            <person name="Hibbett D.S."/>
            <person name="Nagy L.G."/>
        </authorList>
    </citation>
    <scope>NUCLEOTIDE SEQUENCE [LARGE SCALE GENOMIC DNA]</scope>
    <source>
        <strain evidence="1 2">SZMC22713</strain>
    </source>
</reference>
<organism evidence="1 2">
    <name type="scientific">Rickenella mellea</name>
    <dbReference type="NCBI Taxonomy" id="50990"/>
    <lineage>
        <taxon>Eukaryota</taxon>
        <taxon>Fungi</taxon>
        <taxon>Dikarya</taxon>
        <taxon>Basidiomycota</taxon>
        <taxon>Agaricomycotina</taxon>
        <taxon>Agaricomycetes</taxon>
        <taxon>Hymenochaetales</taxon>
        <taxon>Rickenellaceae</taxon>
        <taxon>Rickenella</taxon>
    </lineage>
</organism>
<dbReference type="EMBL" id="ML170209">
    <property type="protein sequence ID" value="TDL18351.1"/>
    <property type="molecule type" value="Genomic_DNA"/>
</dbReference>
<keyword evidence="2" id="KW-1185">Reference proteome</keyword>
<name>A0A4Y7PTG8_9AGAM</name>
<proteinExistence type="predicted"/>
<evidence type="ECO:0000313" key="2">
    <source>
        <dbReference type="Proteomes" id="UP000294933"/>
    </source>
</evidence>
<gene>
    <name evidence="1" type="ORF">BD410DRAFT_842959</name>
</gene>
<dbReference type="Proteomes" id="UP000294933">
    <property type="component" value="Unassembled WGS sequence"/>
</dbReference>
<accession>A0A4Y7PTG8</accession>